<evidence type="ECO:0000313" key="1">
    <source>
        <dbReference type="EMBL" id="GEA81110.1"/>
    </source>
</evidence>
<sequence>MRDHSSLPHRATARRPTWQDLPDGVRAAVESRAGTRVLRAHTQDGGFTEGFASRLELADGTRVFVKAASASRGEHAHAAYRHEAHVARLLPPTVPAPRFLWTCDVDDWVVLAFEDVESVTPQRPWVADELAAVLAALTRTAQALTPAPEALLPLDTTADLDPELSFWRRCAAGEADRALVPAPWRHRVEELAAIESGWAQAAAGDTAVHFDLRDDNVLLAADGRVLVCDWNWLQLAAPWVDLVGLLVSVHGDGLDAEQVLATHPLSRDVPRASVDAFLVALAGYFVDAAGRPPVETSPWLRVHQAWYREAALGWLATRLSADVETGRSAPSPG</sequence>
<evidence type="ECO:0008006" key="3">
    <source>
        <dbReference type="Google" id="ProtNLM"/>
    </source>
</evidence>
<gene>
    <name evidence="1" type="ORF">CUD01_15540</name>
</gene>
<protein>
    <recommendedName>
        <fullName evidence="3">Aminoglycoside phosphotransferase domain-containing protein</fullName>
    </recommendedName>
</protein>
<dbReference type="EMBL" id="BJLP01000022">
    <property type="protein sequence ID" value="GEA81110.1"/>
    <property type="molecule type" value="Genomic_DNA"/>
</dbReference>
<dbReference type="SUPFAM" id="SSF56112">
    <property type="entry name" value="Protein kinase-like (PK-like)"/>
    <property type="match status" value="1"/>
</dbReference>
<dbReference type="Gene3D" id="3.30.200.20">
    <property type="entry name" value="Phosphorylase Kinase, domain 1"/>
    <property type="match status" value="1"/>
</dbReference>
<accession>A0A4Y3KDW2</accession>
<organism evidence="1 2">
    <name type="scientific">Cellulomonas uda</name>
    <dbReference type="NCBI Taxonomy" id="1714"/>
    <lineage>
        <taxon>Bacteria</taxon>
        <taxon>Bacillati</taxon>
        <taxon>Actinomycetota</taxon>
        <taxon>Actinomycetes</taxon>
        <taxon>Micrococcales</taxon>
        <taxon>Cellulomonadaceae</taxon>
        <taxon>Cellulomonas</taxon>
    </lineage>
</organism>
<dbReference type="RefSeq" id="WP_141320094.1">
    <property type="nucleotide sequence ID" value="NZ_BJLP01000022.1"/>
</dbReference>
<reference evidence="1 2" key="1">
    <citation type="submission" date="2019-06" db="EMBL/GenBank/DDBJ databases">
        <title>Whole genome shotgun sequence of Cellulomonas uda NBRC 3747.</title>
        <authorList>
            <person name="Hosoyama A."/>
            <person name="Uohara A."/>
            <person name="Ohji S."/>
            <person name="Ichikawa N."/>
        </authorList>
    </citation>
    <scope>NUCLEOTIDE SEQUENCE [LARGE SCALE GENOMIC DNA]</scope>
    <source>
        <strain evidence="1 2">NBRC 3747</strain>
    </source>
</reference>
<dbReference type="InterPro" id="IPR011009">
    <property type="entry name" value="Kinase-like_dom_sf"/>
</dbReference>
<evidence type="ECO:0000313" key="2">
    <source>
        <dbReference type="Proteomes" id="UP000315842"/>
    </source>
</evidence>
<dbReference type="AlphaFoldDB" id="A0A4Y3KDW2"/>
<comment type="caution">
    <text evidence="1">The sequence shown here is derived from an EMBL/GenBank/DDBJ whole genome shotgun (WGS) entry which is preliminary data.</text>
</comment>
<dbReference type="Proteomes" id="UP000315842">
    <property type="component" value="Unassembled WGS sequence"/>
</dbReference>
<name>A0A4Y3KDW2_CELUD</name>
<proteinExistence type="predicted"/>
<keyword evidence="2" id="KW-1185">Reference proteome</keyword>